<dbReference type="EMBL" id="QMEY01000008">
    <property type="protein sequence ID" value="RBQ18360.1"/>
    <property type="molecule type" value="Genomic_DNA"/>
</dbReference>
<name>A0A366LXR7_9ACTN</name>
<dbReference type="Proteomes" id="UP000253303">
    <property type="component" value="Unassembled WGS sequence"/>
</dbReference>
<comment type="caution">
    <text evidence="1">The sequence shown here is derived from an EMBL/GenBank/DDBJ whole genome shotgun (WGS) entry which is preliminary data.</text>
</comment>
<gene>
    <name evidence="1" type="ORF">DP939_21075</name>
</gene>
<evidence type="ECO:0000313" key="1">
    <source>
        <dbReference type="EMBL" id="RBQ18360.1"/>
    </source>
</evidence>
<proteinExistence type="predicted"/>
<accession>A0A366LXR7</accession>
<protein>
    <submittedName>
        <fullName evidence="1">Uncharacterized protein</fullName>
    </submittedName>
</protein>
<reference evidence="1 2" key="1">
    <citation type="submission" date="2018-06" db="EMBL/GenBank/DDBJ databases">
        <title>Sphaerisporangium craniellae sp. nov., isolated from a marine sponge in the South China Sea.</title>
        <authorList>
            <person name="Li L."/>
        </authorList>
    </citation>
    <scope>NUCLEOTIDE SEQUENCE [LARGE SCALE GENOMIC DNA]</scope>
    <source>
        <strain evidence="1 2">LHW63015</strain>
    </source>
</reference>
<organism evidence="1 2">
    <name type="scientific">Spongiactinospora rosea</name>
    <dbReference type="NCBI Taxonomy" id="2248750"/>
    <lineage>
        <taxon>Bacteria</taxon>
        <taxon>Bacillati</taxon>
        <taxon>Actinomycetota</taxon>
        <taxon>Actinomycetes</taxon>
        <taxon>Streptosporangiales</taxon>
        <taxon>Streptosporangiaceae</taxon>
        <taxon>Spongiactinospora</taxon>
    </lineage>
</organism>
<evidence type="ECO:0000313" key="2">
    <source>
        <dbReference type="Proteomes" id="UP000253303"/>
    </source>
</evidence>
<dbReference type="OrthoDB" id="3526800at2"/>
<sequence>MSPNTEVRVEVWPVAADRVGLWLISGQDAWRSDAIRQDSDPHSEVEALLGEHRTGEAKLLHSTSWRADDTAVILTYVAVVGDSDELALDRWPQAAPISPELPDAVGKPIEVKATEAPFPRYIDVLMHGLRHLQFLLQTDSSAREALSDVWRGHLTAFRPALAGMYDHKHGESPIVIPGASIP</sequence>
<keyword evidence="2" id="KW-1185">Reference proteome</keyword>
<dbReference type="RefSeq" id="WP_113982440.1">
    <property type="nucleotide sequence ID" value="NZ_QMEY01000008.1"/>
</dbReference>
<dbReference type="AlphaFoldDB" id="A0A366LXR7"/>